<evidence type="ECO:0000313" key="3">
    <source>
        <dbReference type="EMBL" id="SJZ58273.1"/>
    </source>
</evidence>
<sequence length="535" mass="62483">MGERDKLYNAFLQRFPIEYLPNMTLEEYKKLGEKDTFCYWLESKLDKLGSIWGGAAYKFGIYEYKDNPKNDSQYTHDEQYAWERKSGKKASDVFNKVKEEIIQIALAAQKGDWKAIEALEQSKTRALGPAIIWKIAFLYSNKQLLPIYNMDPVKKEGWLPSLAQYFGMPNADKASRMEIQHFLLEKKGDKKLFQFYDELCEIYRVHFAKKKKKKNKKKNTALVTEDKDTEEHVTVPSPQIVSPQPTSEESLEAYSDKQFLQEVYMSDHELQRLKALLKEKKNIILQGAPGVGKTFTAKRLAYLLMGVKDKQRIEMVQFHQNYSYEDFILGYKPNVQGSFELRQGLFYKFCMKAHNSPDKDFFFIIDEINRGNLSKIFGELLMLIENSYRGKEIKLAYTDEPFAVPNNLYIIGMMNTADRSLAMIDYALRRRFSFFEMRPGFETDGFKHYQEGLNSPLLDAIIQGIIALNGEISADDSLGRGFCIGHSYFCNQKVFSDEWLKNVIEYDIEPMLREYWFDDTSQCEMHIDHLKKLLK</sequence>
<dbReference type="GO" id="GO:0005524">
    <property type="term" value="F:ATP binding"/>
    <property type="evidence" value="ECO:0007669"/>
    <property type="project" value="InterPro"/>
</dbReference>
<dbReference type="AlphaFoldDB" id="A0A1T4LU79"/>
<dbReference type="STRING" id="29524.SAMN02745171_00534"/>
<dbReference type="PANTHER" id="PTHR37291">
    <property type="entry name" value="5-METHYLCYTOSINE-SPECIFIC RESTRICTION ENZYME B"/>
    <property type="match status" value="1"/>
</dbReference>
<dbReference type="PANTHER" id="PTHR37291:SF1">
    <property type="entry name" value="TYPE IV METHYL-DIRECTED RESTRICTION ENZYME ECOKMCRB SUBUNIT"/>
    <property type="match status" value="1"/>
</dbReference>
<dbReference type="InterPro" id="IPR003593">
    <property type="entry name" value="AAA+_ATPase"/>
</dbReference>
<dbReference type="InterPro" id="IPR052934">
    <property type="entry name" value="Methyl-DNA_Rec/Restrict_Enz"/>
</dbReference>
<feature type="domain" description="AAA+ ATPase" evidence="2">
    <location>
        <begin position="279"/>
        <end position="438"/>
    </location>
</feature>
<dbReference type="SUPFAM" id="SSF52540">
    <property type="entry name" value="P-loop containing nucleoside triphosphate hydrolases"/>
    <property type="match status" value="1"/>
</dbReference>
<dbReference type="GO" id="GO:0016887">
    <property type="term" value="F:ATP hydrolysis activity"/>
    <property type="evidence" value="ECO:0007669"/>
    <property type="project" value="InterPro"/>
</dbReference>
<dbReference type="RefSeq" id="WP_078736491.1">
    <property type="nucleotide sequence ID" value="NZ_FUXE01000004.1"/>
</dbReference>
<dbReference type="CDD" id="cd00009">
    <property type="entry name" value="AAA"/>
    <property type="match status" value="1"/>
</dbReference>
<accession>A0A1T4LU79</accession>
<dbReference type="InterPro" id="IPR011704">
    <property type="entry name" value="ATPase_dyneun-rel_AAA"/>
</dbReference>
<name>A0A1T4LU79_9PORP</name>
<gene>
    <name evidence="3" type="ORF">SAMN02745171_00534</name>
</gene>
<feature type="compositionally biased region" description="Polar residues" evidence="1">
    <location>
        <begin position="236"/>
        <end position="246"/>
    </location>
</feature>
<feature type="region of interest" description="Disordered" evidence="1">
    <location>
        <begin position="216"/>
        <end position="246"/>
    </location>
</feature>
<keyword evidence="4" id="KW-1185">Reference proteome</keyword>
<dbReference type="Proteomes" id="UP000190121">
    <property type="component" value="Unassembled WGS sequence"/>
</dbReference>
<evidence type="ECO:0000313" key="4">
    <source>
        <dbReference type="Proteomes" id="UP000190121"/>
    </source>
</evidence>
<dbReference type="Pfam" id="PF07728">
    <property type="entry name" value="AAA_5"/>
    <property type="match status" value="1"/>
</dbReference>
<feature type="compositionally biased region" description="Basic and acidic residues" evidence="1">
    <location>
        <begin position="224"/>
        <end position="233"/>
    </location>
</feature>
<protein>
    <submittedName>
        <fullName evidence="3">AAA domain (Dynein-related subfamily)</fullName>
    </submittedName>
</protein>
<organism evidence="3 4">
    <name type="scientific">Porphyromonas circumdentaria</name>
    <dbReference type="NCBI Taxonomy" id="29524"/>
    <lineage>
        <taxon>Bacteria</taxon>
        <taxon>Pseudomonadati</taxon>
        <taxon>Bacteroidota</taxon>
        <taxon>Bacteroidia</taxon>
        <taxon>Bacteroidales</taxon>
        <taxon>Porphyromonadaceae</taxon>
        <taxon>Porphyromonas</taxon>
    </lineage>
</organism>
<proteinExistence type="predicted"/>
<reference evidence="4" key="1">
    <citation type="submission" date="2017-02" db="EMBL/GenBank/DDBJ databases">
        <authorList>
            <person name="Varghese N."/>
            <person name="Submissions S."/>
        </authorList>
    </citation>
    <scope>NUCLEOTIDE SEQUENCE [LARGE SCALE GENOMIC DNA]</scope>
    <source>
        <strain evidence="4">ATCC 51356</strain>
    </source>
</reference>
<dbReference type="SMART" id="SM00382">
    <property type="entry name" value="AAA"/>
    <property type="match status" value="1"/>
</dbReference>
<dbReference type="InterPro" id="IPR027417">
    <property type="entry name" value="P-loop_NTPase"/>
</dbReference>
<dbReference type="OrthoDB" id="9781481at2"/>
<evidence type="ECO:0000256" key="1">
    <source>
        <dbReference type="SAM" id="MobiDB-lite"/>
    </source>
</evidence>
<dbReference type="Gene3D" id="3.40.50.300">
    <property type="entry name" value="P-loop containing nucleotide triphosphate hydrolases"/>
    <property type="match status" value="1"/>
</dbReference>
<evidence type="ECO:0000259" key="2">
    <source>
        <dbReference type="SMART" id="SM00382"/>
    </source>
</evidence>
<dbReference type="EMBL" id="FUXE01000004">
    <property type="protein sequence ID" value="SJZ58273.1"/>
    <property type="molecule type" value="Genomic_DNA"/>
</dbReference>